<dbReference type="InterPro" id="IPR036388">
    <property type="entry name" value="WH-like_DNA-bd_sf"/>
</dbReference>
<protein>
    <submittedName>
        <fullName evidence="5">AsnC family transcriptional regulator</fullName>
    </submittedName>
</protein>
<dbReference type="PANTHER" id="PTHR30154">
    <property type="entry name" value="LEUCINE-RESPONSIVE REGULATORY PROTEIN"/>
    <property type="match status" value="1"/>
</dbReference>
<keyword evidence="2" id="KW-0238">DNA-binding</keyword>
<dbReference type="SMART" id="SM00344">
    <property type="entry name" value="HTH_ASNC"/>
    <property type="match status" value="1"/>
</dbReference>
<reference evidence="6" key="1">
    <citation type="submission" date="2016-01" db="EMBL/GenBank/DDBJ databases">
        <title>Draft genome of Chromobacterium sp. F49.</title>
        <authorList>
            <person name="Hong K.W."/>
        </authorList>
    </citation>
    <scope>NUCLEOTIDE SEQUENCE [LARGE SCALE GENOMIC DNA]</scope>
    <source>
        <strain evidence="6">P7IIIA</strain>
    </source>
</reference>
<dbReference type="Gene3D" id="1.10.10.10">
    <property type="entry name" value="Winged helix-like DNA-binding domain superfamily/Winged helix DNA-binding domain"/>
    <property type="match status" value="1"/>
</dbReference>
<dbReference type="SUPFAM" id="SSF54909">
    <property type="entry name" value="Dimeric alpha+beta barrel"/>
    <property type="match status" value="1"/>
</dbReference>
<dbReference type="PROSITE" id="PS00519">
    <property type="entry name" value="HTH_ASNC_1"/>
    <property type="match status" value="1"/>
</dbReference>
<comment type="caution">
    <text evidence="5">The sequence shown here is derived from an EMBL/GenBank/DDBJ whole genome shotgun (WGS) entry which is preliminary data.</text>
</comment>
<dbReference type="InterPro" id="IPR011991">
    <property type="entry name" value="ArsR-like_HTH"/>
</dbReference>
<evidence type="ECO:0000313" key="6">
    <source>
        <dbReference type="Proteomes" id="UP000076567"/>
    </source>
</evidence>
<dbReference type="FunFam" id="1.10.10.10:FF:000186">
    <property type="entry name" value="AsnC family transcriptional regulator"/>
    <property type="match status" value="1"/>
</dbReference>
<dbReference type="PANTHER" id="PTHR30154:SF53">
    <property type="entry name" value="HTH-TYPE TRANSCRIPTIONAL REGULATOR LRPC"/>
    <property type="match status" value="1"/>
</dbReference>
<dbReference type="CDD" id="cd00090">
    <property type="entry name" value="HTH_ARSR"/>
    <property type="match status" value="1"/>
</dbReference>
<dbReference type="EMBL" id="LRFC01000038">
    <property type="protein sequence ID" value="KZE64302.1"/>
    <property type="molecule type" value="Genomic_DNA"/>
</dbReference>
<dbReference type="Pfam" id="PF01037">
    <property type="entry name" value="AsnC_trans_reg"/>
    <property type="match status" value="1"/>
</dbReference>
<gene>
    <name evidence="5" type="ORF">AWM68_14535</name>
</gene>
<dbReference type="RefSeq" id="WP_066245524.1">
    <property type="nucleotide sequence ID" value="NZ_LRFC01000038.1"/>
</dbReference>
<sequence length="147" mass="17054">MKMDEMDFKIIEELRKDARLSMRELAKRVNLSSPSVTERVRRLESKGIIEEYTIKTNPKKMGYGAECIIEVTLKQAEYDRFKLIVQRHPGVVFCYRISGKSCYMVKLNVVAMQDVEQFIDLITPFAYTATYFILSEVPIRPNSVSSE</sequence>
<evidence type="ECO:0000313" key="5">
    <source>
        <dbReference type="EMBL" id="KZE64302.1"/>
    </source>
</evidence>
<dbReference type="GO" id="GO:0043200">
    <property type="term" value="P:response to amino acid"/>
    <property type="evidence" value="ECO:0007669"/>
    <property type="project" value="TreeGrafter"/>
</dbReference>
<keyword evidence="3" id="KW-0804">Transcription</keyword>
<dbReference type="SUPFAM" id="SSF46785">
    <property type="entry name" value="Winged helix' DNA-binding domain"/>
    <property type="match status" value="1"/>
</dbReference>
<accession>A0A163PY72</accession>
<dbReference type="Gene3D" id="3.30.70.920">
    <property type="match status" value="1"/>
</dbReference>
<evidence type="ECO:0000256" key="2">
    <source>
        <dbReference type="ARBA" id="ARBA00023125"/>
    </source>
</evidence>
<evidence type="ECO:0000259" key="4">
    <source>
        <dbReference type="PROSITE" id="PS50956"/>
    </source>
</evidence>
<proteinExistence type="predicted"/>
<dbReference type="Proteomes" id="UP000076567">
    <property type="component" value="Unassembled WGS sequence"/>
</dbReference>
<evidence type="ECO:0000256" key="1">
    <source>
        <dbReference type="ARBA" id="ARBA00023015"/>
    </source>
</evidence>
<feature type="domain" description="HTH asnC-type" evidence="4">
    <location>
        <begin position="3"/>
        <end position="64"/>
    </location>
</feature>
<keyword evidence="1" id="KW-0805">Transcription regulation</keyword>
<organism evidence="5 6">
    <name type="scientific">Fictibacillus phosphorivorans</name>
    <dbReference type="NCBI Taxonomy" id="1221500"/>
    <lineage>
        <taxon>Bacteria</taxon>
        <taxon>Bacillati</taxon>
        <taxon>Bacillota</taxon>
        <taxon>Bacilli</taxon>
        <taxon>Bacillales</taxon>
        <taxon>Fictibacillaceae</taxon>
        <taxon>Fictibacillus</taxon>
    </lineage>
</organism>
<dbReference type="InterPro" id="IPR019887">
    <property type="entry name" value="Tscrpt_reg_AsnC/Lrp_C"/>
</dbReference>
<dbReference type="Pfam" id="PF13412">
    <property type="entry name" value="HTH_24"/>
    <property type="match status" value="1"/>
</dbReference>
<dbReference type="InterPro" id="IPR011008">
    <property type="entry name" value="Dimeric_a/b-barrel"/>
</dbReference>
<dbReference type="GO" id="GO:0043565">
    <property type="term" value="F:sequence-specific DNA binding"/>
    <property type="evidence" value="ECO:0007669"/>
    <property type="project" value="InterPro"/>
</dbReference>
<dbReference type="PRINTS" id="PR00033">
    <property type="entry name" value="HTHASNC"/>
</dbReference>
<dbReference type="InterPro" id="IPR019888">
    <property type="entry name" value="Tscrpt_reg_AsnC-like"/>
</dbReference>
<dbReference type="OrthoDB" id="34294at2"/>
<dbReference type="AlphaFoldDB" id="A0A163PY72"/>
<dbReference type="GO" id="GO:0005829">
    <property type="term" value="C:cytosol"/>
    <property type="evidence" value="ECO:0007669"/>
    <property type="project" value="TreeGrafter"/>
</dbReference>
<dbReference type="InterPro" id="IPR036390">
    <property type="entry name" value="WH_DNA-bd_sf"/>
</dbReference>
<evidence type="ECO:0000256" key="3">
    <source>
        <dbReference type="ARBA" id="ARBA00023163"/>
    </source>
</evidence>
<dbReference type="PROSITE" id="PS50956">
    <property type="entry name" value="HTH_ASNC_2"/>
    <property type="match status" value="1"/>
</dbReference>
<dbReference type="InterPro" id="IPR019885">
    <property type="entry name" value="Tscrpt_reg_HTH_AsnC-type_CS"/>
</dbReference>
<keyword evidence="6" id="KW-1185">Reference proteome</keyword>
<dbReference type="InterPro" id="IPR000485">
    <property type="entry name" value="AsnC-type_HTH_dom"/>
</dbReference>
<name>A0A163PY72_9BACL</name>